<comment type="caution">
    <text evidence="4">The sequence shown here is derived from an EMBL/GenBank/DDBJ whole genome shotgun (WGS) entry which is preliminary data.</text>
</comment>
<organism evidence="4 5">
    <name type="scientific">Microvirga aerophila</name>
    <dbReference type="NCBI Taxonomy" id="670291"/>
    <lineage>
        <taxon>Bacteria</taxon>
        <taxon>Pseudomonadati</taxon>
        <taxon>Pseudomonadota</taxon>
        <taxon>Alphaproteobacteria</taxon>
        <taxon>Hyphomicrobiales</taxon>
        <taxon>Methylobacteriaceae</taxon>
        <taxon>Microvirga</taxon>
    </lineage>
</organism>
<reference evidence="4 5" key="1">
    <citation type="submission" date="2019-07" db="EMBL/GenBank/DDBJ databases">
        <title>Whole genome shotgun sequence of Microvirga aerophila NBRC 106136.</title>
        <authorList>
            <person name="Hosoyama A."/>
            <person name="Uohara A."/>
            <person name="Ohji S."/>
            <person name="Ichikawa N."/>
        </authorList>
    </citation>
    <scope>NUCLEOTIDE SEQUENCE [LARGE SCALE GENOMIC DNA]</scope>
    <source>
        <strain evidence="4 5">NBRC 106136</strain>
    </source>
</reference>
<dbReference type="OrthoDB" id="8770295at2"/>
<dbReference type="InterPro" id="IPR036291">
    <property type="entry name" value="NAD(P)-bd_dom_sf"/>
</dbReference>
<dbReference type="PANTHER" id="PTHR43103">
    <property type="entry name" value="NUCLEOSIDE-DIPHOSPHATE-SUGAR EPIMERASE"/>
    <property type="match status" value="1"/>
</dbReference>
<dbReference type="Gene3D" id="3.40.50.720">
    <property type="entry name" value="NAD(P)-binding Rossmann-like Domain"/>
    <property type="match status" value="1"/>
</dbReference>
<keyword evidence="2" id="KW-0119">Carbohydrate metabolism</keyword>
<gene>
    <name evidence="4" type="ORF">MAE02_38050</name>
</gene>
<accession>A0A512BVW8</accession>
<proteinExistence type="predicted"/>
<keyword evidence="1" id="KW-0521">NADP</keyword>
<dbReference type="SUPFAM" id="SSF51735">
    <property type="entry name" value="NAD(P)-binding Rossmann-fold domains"/>
    <property type="match status" value="1"/>
</dbReference>
<dbReference type="InterPro" id="IPR001509">
    <property type="entry name" value="Epimerase_deHydtase"/>
</dbReference>
<feature type="domain" description="NAD-dependent epimerase/dehydratase" evidence="3">
    <location>
        <begin position="3"/>
        <end position="228"/>
    </location>
</feature>
<dbReference type="RefSeq" id="WP_114187226.1">
    <property type="nucleotide sequence ID" value="NZ_BJYU01000055.1"/>
</dbReference>
<name>A0A512BVW8_9HYPH</name>
<evidence type="ECO:0000256" key="2">
    <source>
        <dbReference type="ARBA" id="ARBA00023277"/>
    </source>
</evidence>
<dbReference type="CDD" id="cd08946">
    <property type="entry name" value="SDR_e"/>
    <property type="match status" value="1"/>
</dbReference>
<dbReference type="PANTHER" id="PTHR43103:SF3">
    <property type="entry name" value="ADP-L-GLYCERO-D-MANNO-HEPTOSE-6-EPIMERASE"/>
    <property type="match status" value="1"/>
</dbReference>
<dbReference type="EMBL" id="BJYU01000055">
    <property type="protein sequence ID" value="GEO16109.1"/>
    <property type="molecule type" value="Genomic_DNA"/>
</dbReference>
<evidence type="ECO:0000313" key="4">
    <source>
        <dbReference type="EMBL" id="GEO16109.1"/>
    </source>
</evidence>
<sequence>MKILITGGAGFLGAWIAKRLLAGGHDVCIFDRNDDRRLLRLIVGPEAEAVEWRIGDVTRAEEVVAASDGCDRIAHLAGLLTPACRADPIRGANVNLIGTINVFEAARQHGIQSIAYASSAGVFGPSDGVVPFPMTLYGTFKLACEGVARAYAADYEIASVGFRPLTVYGPGRELGSSAGPSIACRKVAEGEAYVIPFTGDTDIIFVDDVAAAFEAALLRPVSGAHVFNLRGDLVSIDAIVAEIRRVVPNAKLSAEGDQPPIAADLEAHDVEATLGTLQRTSLADGLKRTIAFYENQVAAVA</sequence>
<evidence type="ECO:0000256" key="1">
    <source>
        <dbReference type="ARBA" id="ARBA00022857"/>
    </source>
</evidence>
<keyword evidence="5" id="KW-1185">Reference proteome</keyword>
<evidence type="ECO:0000313" key="5">
    <source>
        <dbReference type="Proteomes" id="UP000321085"/>
    </source>
</evidence>
<dbReference type="Proteomes" id="UP000321085">
    <property type="component" value="Unassembled WGS sequence"/>
</dbReference>
<dbReference type="AlphaFoldDB" id="A0A512BVW8"/>
<evidence type="ECO:0000259" key="3">
    <source>
        <dbReference type="Pfam" id="PF01370"/>
    </source>
</evidence>
<dbReference type="Pfam" id="PF01370">
    <property type="entry name" value="Epimerase"/>
    <property type="match status" value="1"/>
</dbReference>
<protein>
    <submittedName>
        <fullName evidence="4">Nucleoside-diphosphate sugar epimerase</fullName>
    </submittedName>
</protein>